<evidence type="ECO:0000313" key="3">
    <source>
        <dbReference type="Proteomes" id="UP000737402"/>
    </source>
</evidence>
<dbReference type="Proteomes" id="UP000737402">
    <property type="component" value="Unassembled WGS sequence"/>
</dbReference>
<reference evidence="2 3" key="1">
    <citation type="submission" date="2021-01" db="EMBL/GenBank/DDBJ databases">
        <title>Genomic Encyclopedia of Type Strains, Phase IV (KMG-IV): sequencing the most valuable type-strain genomes for metagenomic binning, comparative biology and taxonomic classification.</title>
        <authorList>
            <person name="Goeker M."/>
        </authorList>
    </citation>
    <scope>NUCLEOTIDE SEQUENCE [LARGE SCALE GENOMIC DNA]</scope>
    <source>
        <strain evidence="2 3">DSM 25879</strain>
    </source>
</reference>
<organism evidence="2 3">
    <name type="scientific">Sutcliffiella tianshenii</name>
    <dbReference type="NCBI Taxonomy" id="1463404"/>
    <lineage>
        <taxon>Bacteria</taxon>
        <taxon>Bacillati</taxon>
        <taxon>Bacillota</taxon>
        <taxon>Bacilli</taxon>
        <taxon>Bacillales</taxon>
        <taxon>Bacillaceae</taxon>
        <taxon>Sutcliffiella</taxon>
    </lineage>
</organism>
<comment type="caution">
    <text evidence="2">The sequence shown here is derived from an EMBL/GenBank/DDBJ whole genome shotgun (WGS) entry which is preliminary data.</text>
</comment>
<name>A0ABS2P6W2_9BACI</name>
<evidence type="ECO:0000256" key="1">
    <source>
        <dbReference type="SAM" id="MobiDB-lite"/>
    </source>
</evidence>
<dbReference type="EMBL" id="JAFBED010000018">
    <property type="protein sequence ID" value="MBM7622382.1"/>
    <property type="molecule type" value="Genomic_DNA"/>
</dbReference>
<protein>
    <submittedName>
        <fullName evidence="2">Uncharacterized protein</fullName>
    </submittedName>
</protein>
<keyword evidence="3" id="KW-1185">Reference proteome</keyword>
<gene>
    <name evidence="2" type="ORF">JOC95_004299</name>
</gene>
<evidence type="ECO:0000313" key="2">
    <source>
        <dbReference type="EMBL" id="MBM7622382.1"/>
    </source>
</evidence>
<accession>A0ABS2P6W2</accession>
<feature type="region of interest" description="Disordered" evidence="1">
    <location>
        <begin position="1"/>
        <end position="33"/>
    </location>
</feature>
<proteinExistence type="predicted"/>
<sequence>MKGSYSYRDNGETEGMTVRKGANRAAIEVKQKG</sequence>